<comment type="caution">
    <text evidence="1">The sequence shown here is derived from an EMBL/GenBank/DDBJ whole genome shotgun (WGS) entry which is preliminary data.</text>
</comment>
<sequence length="167" mass="19038">MAKEFWKIYCYENCPVKTVKQAGNGDRRFIHEYSGKHETQETRKITFAQISSTNRSINKSLLTTTLSIQLGVYQLTSSYCGQNFKEKFQRRPKSFQRRSQSVSTSWYLYPLPVGCDTAGKSRRVSITSLPIKIAKNSSIFEDLHFVAKIVPKFVTNVGDSLTSIPHS</sequence>
<gene>
    <name evidence="1" type="ORF">AVEN_268027_1</name>
</gene>
<dbReference type="AlphaFoldDB" id="A0A4Y2KD48"/>
<dbReference type="Proteomes" id="UP000499080">
    <property type="component" value="Unassembled WGS sequence"/>
</dbReference>
<reference evidence="1 2" key="1">
    <citation type="journal article" date="2019" name="Sci. Rep.">
        <title>Orb-weaving spider Araneus ventricosus genome elucidates the spidroin gene catalogue.</title>
        <authorList>
            <person name="Kono N."/>
            <person name="Nakamura H."/>
            <person name="Ohtoshi R."/>
            <person name="Moran D.A.P."/>
            <person name="Shinohara A."/>
            <person name="Yoshida Y."/>
            <person name="Fujiwara M."/>
            <person name="Mori M."/>
            <person name="Tomita M."/>
            <person name="Arakawa K."/>
        </authorList>
    </citation>
    <scope>NUCLEOTIDE SEQUENCE [LARGE SCALE GENOMIC DNA]</scope>
</reference>
<name>A0A4Y2KD48_ARAVE</name>
<evidence type="ECO:0000313" key="2">
    <source>
        <dbReference type="Proteomes" id="UP000499080"/>
    </source>
</evidence>
<dbReference type="EMBL" id="BGPR01004445">
    <property type="protein sequence ID" value="GBM99759.1"/>
    <property type="molecule type" value="Genomic_DNA"/>
</dbReference>
<organism evidence="1 2">
    <name type="scientific">Araneus ventricosus</name>
    <name type="common">Orbweaver spider</name>
    <name type="synonym">Epeira ventricosa</name>
    <dbReference type="NCBI Taxonomy" id="182803"/>
    <lineage>
        <taxon>Eukaryota</taxon>
        <taxon>Metazoa</taxon>
        <taxon>Ecdysozoa</taxon>
        <taxon>Arthropoda</taxon>
        <taxon>Chelicerata</taxon>
        <taxon>Arachnida</taxon>
        <taxon>Araneae</taxon>
        <taxon>Araneomorphae</taxon>
        <taxon>Entelegynae</taxon>
        <taxon>Araneoidea</taxon>
        <taxon>Araneidae</taxon>
        <taxon>Araneus</taxon>
    </lineage>
</organism>
<accession>A0A4Y2KD48</accession>
<protein>
    <submittedName>
        <fullName evidence="1">Uncharacterized protein</fullName>
    </submittedName>
</protein>
<keyword evidence="2" id="KW-1185">Reference proteome</keyword>
<evidence type="ECO:0000313" key="1">
    <source>
        <dbReference type="EMBL" id="GBM99759.1"/>
    </source>
</evidence>
<proteinExistence type="predicted"/>